<dbReference type="Gene3D" id="3.20.20.140">
    <property type="entry name" value="Metal-dependent hydrolases"/>
    <property type="match status" value="2"/>
</dbReference>
<dbReference type="InterPro" id="IPR032466">
    <property type="entry name" value="Metal_Hydrolase"/>
</dbReference>
<keyword evidence="2" id="KW-1133">Transmembrane helix</keyword>
<dbReference type="EMBL" id="MU004505">
    <property type="protein sequence ID" value="KAF2649147.1"/>
    <property type="molecule type" value="Genomic_DNA"/>
</dbReference>
<dbReference type="AlphaFoldDB" id="A0A6A6SQ99"/>
<feature type="transmembrane region" description="Helical" evidence="2">
    <location>
        <begin position="28"/>
        <end position="48"/>
    </location>
</feature>
<evidence type="ECO:0000313" key="4">
    <source>
        <dbReference type="EMBL" id="KAF2649147.1"/>
    </source>
</evidence>
<accession>A0A6A6SQ99</accession>
<dbReference type="SUPFAM" id="SSF51338">
    <property type="entry name" value="Composite domain of metallo-dependent hydrolases"/>
    <property type="match status" value="1"/>
</dbReference>
<dbReference type="PANTHER" id="PTHR11113">
    <property type="entry name" value="N-ACETYLGLUCOSAMINE-6-PHOSPHATE DEACETYLASE"/>
    <property type="match status" value="1"/>
</dbReference>
<evidence type="ECO:0000259" key="3">
    <source>
        <dbReference type="Pfam" id="PF07969"/>
    </source>
</evidence>
<dbReference type="PANTHER" id="PTHR11113:SF14">
    <property type="entry name" value="N-ACETYLGLUCOSAMINE-6-PHOSPHATE DEACETYLASE"/>
    <property type="match status" value="1"/>
</dbReference>
<reference evidence="4" key="1">
    <citation type="journal article" date="2020" name="Stud. Mycol.">
        <title>101 Dothideomycetes genomes: a test case for predicting lifestyles and emergence of pathogens.</title>
        <authorList>
            <person name="Haridas S."/>
            <person name="Albert R."/>
            <person name="Binder M."/>
            <person name="Bloem J."/>
            <person name="Labutti K."/>
            <person name="Salamov A."/>
            <person name="Andreopoulos B."/>
            <person name="Baker S."/>
            <person name="Barry K."/>
            <person name="Bills G."/>
            <person name="Bluhm B."/>
            <person name="Cannon C."/>
            <person name="Castanera R."/>
            <person name="Culley D."/>
            <person name="Daum C."/>
            <person name="Ezra D."/>
            <person name="Gonzalez J."/>
            <person name="Henrissat B."/>
            <person name="Kuo A."/>
            <person name="Liang C."/>
            <person name="Lipzen A."/>
            <person name="Lutzoni F."/>
            <person name="Magnuson J."/>
            <person name="Mondo S."/>
            <person name="Nolan M."/>
            <person name="Ohm R."/>
            <person name="Pangilinan J."/>
            <person name="Park H.-J."/>
            <person name="Ramirez L."/>
            <person name="Alfaro M."/>
            <person name="Sun H."/>
            <person name="Tritt A."/>
            <person name="Yoshinaga Y."/>
            <person name="Zwiers L.-H."/>
            <person name="Turgeon B."/>
            <person name="Goodwin S."/>
            <person name="Spatafora J."/>
            <person name="Crous P."/>
            <person name="Grigoriev I."/>
        </authorList>
    </citation>
    <scope>NUCLEOTIDE SEQUENCE</scope>
    <source>
        <strain evidence="4">CBS 122681</strain>
    </source>
</reference>
<evidence type="ECO:0000256" key="2">
    <source>
        <dbReference type="SAM" id="Phobius"/>
    </source>
</evidence>
<evidence type="ECO:0000313" key="5">
    <source>
        <dbReference type="Proteomes" id="UP000799324"/>
    </source>
</evidence>
<organism evidence="4 5">
    <name type="scientific">Lophiostoma macrostomum CBS 122681</name>
    <dbReference type="NCBI Taxonomy" id="1314788"/>
    <lineage>
        <taxon>Eukaryota</taxon>
        <taxon>Fungi</taxon>
        <taxon>Dikarya</taxon>
        <taxon>Ascomycota</taxon>
        <taxon>Pezizomycotina</taxon>
        <taxon>Dothideomycetes</taxon>
        <taxon>Pleosporomycetidae</taxon>
        <taxon>Pleosporales</taxon>
        <taxon>Lophiostomataceae</taxon>
        <taxon>Lophiostoma</taxon>
    </lineage>
</organism>
<dbReference type="Pfam" id="PF07969">
    <property type="entry name" value="Amidohydro_3"/>
    <property type="match status" value="1"/>
</dbReference>
<dbReference type="SUPFAM" id="SSF51556">
    <property type="entry name" value="Metallo-dependent hydrolases"/>
    <property type="match status" value="1"/>
</dbReference>
<protein>
    <submittedName>
        <fullName evidence="4">Amidohydrolase</fullName>
    </submittedName>
</protein>
<feature type="domain" description="Amidohydrolase 3" evidence="3">
    <location>
        <begin position="454"/>
        <end position="513"/>
    </location>
</feature>
<sequence length="952" mass="103469">MSKDHLDELPSYRDATRTWIRHRRKSRFTRLLVVALSAYLAFGVYRIATNTAKPPGTLSVTKLRDNHATCAKLRRIPSEIEASREVNKRWVNGTKPILIRNATIWTGEPKAGTSYEDARLGRSYEWVSSDVFVDNGLIQKIAPSISIEHLPHGSEIFDANGRQLTAGIVDMHSHAGLDSLGNLQSDTNELSSDITPFLQSLDALDPLQPEIQWIKSGGVTTSLILPGSGNNMGGEAFVVKFAVGKQNGRTEISQEDMLADPDKNWRYMKMACGENPKGVYGKYGERGPFSRLGESWEFRHALEQATEYVNSQNDWCAAADTNGAEDMTTYLPQELKWESLGAVLRGQVRVNTHCYTIPDLEAFVRHTNEFKFRIYAFHHAHQTYLIPEVLKRAWGGTPAAALFADNMYYKVEAYTASDKAGKILYENGITPTYVSDNPVLNSQHVIMEAAKAHGNGLPYHVALAGVTSASAELLGLGHRVGKIKEGFDADIVVWDADPLSAGATPVQVWIDGAPQFKDPVALKKPTTPPAKHDSVPNDDVEMRSYENVVFTGISKVYLDEAEITHDESVTAVIQNGKLACIGTCANELALAHQSNTPIIDLENGYITPPFTAFGSTLGLVEIDAESDTHDGPPPKEGVSRAVDGLAFDGKQLARAYEHGVTRAISAPSTFSIDARGISTAFSTGAKHSLEKGAIWQDEVALHYPLTLRAKGDKTPSISSAVGLLRSKLLQAVHDVSANDSTSTGKEAYEEKSYLKRVVSGTLPLVLSAHSADTIATIIHLKSEIESVIKETDTEVTSKLRIIIIGGAESYLVAKELAAADVPVVIAPLRPYSQSWDQRRSLTGAPLTNGTAIDILIDAGVLVGISVEEVWETRDLGLLAGIAYANSEGRLSFKNALDLVGANFDTILGLSKHDVGLSTEGRDWAVWEGSPLEIGARLRGLGNGARAVVWQKS</sequence>
<dbReference type="GO" id="GO:0006046">
    <property type="term" value="P:N-acetylglucosamine catabolic process"/>
    <property type="evidence" value="ECO:0007669"/>
    <property type="project" value="TreeGrafter"/>
</dbReference>
<evidence type="ECO:0000256" key="1">
    <source>
        <dbReference type="ARBA" id="ARBA00022801"/>
    </source>
</evidence>
<proteinExistence type="predicted"/>
<keyword evidence="2" id="KW-0812">Transmembrane</keyword>
<dbReference type="GO" id="GO:0008448">
    <property type="term" value="F:N-acetylglucosamine-6-phosphate deacetylase activity"/>
    <property type="evidence" value="ECO:0007669"/>
    <property type="project" value="TreeGrafter"/>
</dbReference>
<gene>
    <name evidence="4" type="ORF">K491DRAFT_721950</name>
</gene>
<dbReference type="InterPro" id="IPR013108">
    <property type="entry name" value="Amidohydro_3"/>
</dbReference>
<keyword evidence="2" id="KW-0472">Membrane</keyword>
<keyword evidence="5" id="KW-1185">Reference proteome</keyword>
<dbReference type="Proteomes" id="UP000799324">
    <property type="component" value="Unassembled WGS sequence"/>
</dbReference>
<keyword evidence="1 4" id="KW-0378">Hydrolase</keyword>
<dbReference type="InterPro" id="IPR011059">
    <property type="entry name" value="Metal-dep_hydrolase_composite"/>
</dbReference>
<dbReference type="OrthoDB" id="10258955at2759"/>
<name>A0A6A6SQ99_9PLEO</name>